<evidence type="ECO:0000313" key="2">
    <source>
        <dbReference type="EMBL" id="KRL52903.1"/>
    </source>
</evidence>
<keyword evidence="1" id="KW-0472">Membrane</keyword>
<protein>
    <submittedName>
        <fullName evidence="2">Uncharacterized protein</fullName>
    </submittedName>
</protein>
<keyword evidence="1" id="KW-0812">Transmembrane</keyword>
<evidence type="ECO:0000256" key="1">
    <source>
        <dbReference type="SAM" id="Phobius"/>
    </source>
</evidence>
<sequence>MNKMFQNWKIIIGLVLGVFSIAFGFIPPLTNYSYVAFLGSIFTFFYDQYTRTMKALDSTDEYSGRMSSDVKDRLHVVRLQEPMDTFKSYVVDRLSVIKSIKNTSFNIYDDHEEADENFNHSPELKKSIPKIAKEIDSGLVWRDIGDKLAKTRFSEMRKAVSQKNDNQNVGEYSSKIVNNQVPYPNFLIITYKDNRKEVLFNWDFRSRGIAPNVLVSSEKELVNFYNAQFELLSKNSVTDTDELR</sequence>
<keyword evidence="1" id="KW-1133">Transmembrane helix</keyword>
<accession>A0A0R1R7D0</accession>
<reference evidence="2 3" key="1">
    <citation type="journal article" date="2015" name="Genome Announc.">
        <title>Expanding the biotechnology potential of lactobacilli through comparative genomics of 213 strains and associated genera.</title>
        <authorList>
            <person name="Sun Z."/>
            <person name="Harris H.M."/>
            <person name="McCann A."/>
            <person name="Guo C."/>
            <person name="Argimon S."/>
            <person name="Zhang W."/>
            <person name="Yang X."/>
            <person name="Jeffery I.B."/>
            <person name="Cooney J.C."/>
            <person name="Kagawa T.F."/>
            <person name="Liu W."/>
            <person name="Song Y."/>
            <person name="Salvetti E."/>
            <person name="Wrobel A."/>
            <person name="Rasinkangas P."/>
            <person name="Parkhill J."/>
            <person name="Rea M.C."/>
            <person name="O'Sullivan O."/>
            <person name="Ritari J."/>
            <person name="Douillard F.P."/>
            <person name="Paul Ross R."/>
            <person name="Yang R."/>
            <person name="Briner A.E."/>
            <person name="Felis G.E."/>
            <person name="de Vos W.M."/>
            <person name="Barrangou R."/>
            <person name="Klaenhammer T.R."/>
            <person name="Caufield P.W."/>
            <person name="Cui Y."/>
            <person name="Zhang H."/>
            <person name="O'Toole P.W."/>
        </authorList>
    </citation>
    <scope>NUCLEOTIDE SEQUENCE [LARGE SCALE GENOMIC DNA]</scope>
    <source>
        <strain evidence="2 3">DSM 15814</strain>
    </source>
</reference>
<comment type="caution">
    <text evidence="2">The sequence shown here is derived from an EMBL/GenBank/DDBJ whole genome shotgun (WGS) entry which is preliminary data.</text>
</comment>
<keyword evidence="3" id="KW-1185">Reference proteome</keyword>
<proteinExistence type="predicted"/>
<dbReference type="AlphaFoldDB" id="A0A0R1R7D0"/>
<dbReference type="PATRIC" id="fig|1114972.6.peg.1834"/>
<evidence type="ECO:0000313" key="3">
    <source>
        <dbReference type="Proteomes" id="UP000051999"/>
    </source>
</evidence>
<dbReference type="OrthoDB" id="9554137at2"/>
<organism evidence="2 3">
    <name type="scientific">Furfurilactobacillus rossiae DSM 15814</name>
    <dbReference type="NCBI Taxonomy" id="1114972"/>
    <lineage>
        <taxon>Bacteria</taxon>
        <taxon>Bacillati</taxon>
        <taxon>Bacillota</taxon>
        <taxon>Bacilli</taxon>
        <taxon>Lactobacillales</taxon>
        <taxon>Lactobacillaceae</taxon>
        <taxon>Furfurilactobacillus</taxon>
    </lineage>
</organism>
<gene>
    <name evidence="2" type="ORF">FD35_GL001799</name>
</gene>
<dbReference type="RefSeq" id="WP_017261478.1">
    <property type="nucleotide sequence ID" value="NZ_AUAW01000029.1"/>
</dbReference>
<dbReference type="Proteomes" id="UP000051999">
    <property type="component" value="Unassembled WGS sequence"/>
</dbReference>
<dbReference type="EMBL" id="AZFF01000030">
    <property type="protein sequence ID" value="KRL52903.1"/>
    <property type="molecule type" value="Genomic_DNA"/>
</dbReference>
<feature type="transmembrane region" description="Helical" evidence="1">
    <location>
        <begin position="7"/>
        <end position="26"/>
    </location>
</feature>
<name>A0A0R1R7D0_9LACO</name>